<dbReference type="AlphaFoldDB" id="A0A1F4V3P7"/>
<dbReference type="Pfam" id="PF01909">
    <property type="entry name" value="NTP_transf_2"/>
    <property type="match status" value="1"/>
</dbReference>
<dbReference type="InterPro" id="IPR043519">
    <property type="entry name" value="NT_sf"/>
</dbReference>
<comment type="caution">
    <text evidence="2">The sequence shown here is derived from an EMBL/GenBank/DDBJ whole genome shotgun (WGS) entry which is preliminary data.</text>
</comment>
<feature type="domain" description="Polymerase nucleotidyl transferase" evidence="1">
    <location>
        <begin position="17"/>
        <end position="63"/>
    </location>
</feature>
<name>A0A1F4V3P7_UNCKA</name>
<accession>A0A1F4V3P7</accession>
<proteinExistence type="predicted"/>
<gene>
    <name evidence="2" type="ORF">A2W32_02105</name>
</gene>
<dbReference type="PANTHER" id="PTHR43449:SF1">
    <property type="entry name" value="POLYMERASE BETA NUCLEOTIDYLTRANSFERASE DOMAIN-CONTAINING PROTEIN"/>
    <property type="match status" value="1"/>
</dbReference>
<protein>
    <recommendedName>
        <fullName evidence="1">Polymerase nucleotidyl transferase domain-containing protein</fullName>
    </recommendedName>
</protein>
<dbReference type="GO" id="GO:0016779">
    <property type="term" value="F:nucleotidyltransferase activity"/>
    <property type="evidence" value="ECO:0007669"/>
    <property type="project" value="InterPro"/>
</dbReference>
<dbReference type="STRING" id="1802610.A2W32_02105"/>
<dbReference type="CDD" id="cd05403">
    <property type="entry name" value="NT_KNTase_like"/>
    <property type="match status" value="1"/>
</dbReference>
<dbReference type="EMBL" id="MEUT01000011">
    <property type="protein sequence ID" value="OGC51811.1"/>
    <property type="molecule type" value="Genomic_DNA"/>
</dbReference>
<dbReference type="PANTHER" id="PTHR43449">
    <property type="entry name" value="NUCLEOTIDYLTRANSFERASE"/>
    <property type="match status" value="1"/>
</dbReference>
<dbReference type="Proteomes" id="UP000177371">
    <property type="component" value="Unassembled WGS sequence"/>
</dbReference>
<sequence length="112" mass="12857">MDKKSNRKKVNRFIEAFTRDLKSIIPVEKVILFGSYATNTNHPDSDVDLAFISPSFEGMDYLSRLKLIGSKRRYYDFAVDYFGFTPEEYENASPLTTLGEIRETGEVLNTKS</sequence>
<organism evidence="2 3">
    <name type="scientific">candidate division WWE3 bacterium RBG_16_37_10</name>
    <dbReference type="NCBI Taxonomy" id="1802610"/>
    <lineage>
        <taxon>Bacteria</taxon>
        <taxon>Katanobacteria</taxon>
    </lineage>
</organism>
<reference evidence="2 3" key="1">
    <citation type="journal article" date="2016" name="Nat. Commun.">
        <title>Thousands of microbial genomes shed light on interconnected biogeochemical processes in an aquifer system.</title>
        <authorList>
            <person name="Anantharaman K."/>
            <person name="Brown C.T."/>
            <person name="Hug L.A."/>
            <person name="Sharon I."/>
            <person name="Castelle C.J."/>
            <person name="Probst A.J."/>
            <person name="Thomas B.C."/>
            <person name="Singh A."/>
            <person name="Wilkins M.J."/>
            <person name="Karaoz U."/>
            <person name="Brodie E.L."/>
            <person name="Williams K.H."/>
            <person name="Hubbard S.S."/>
            <person name="Banfield J.F."/>
        </authorList>
    </citation>
    <scope>NUCLEOTIDE SEQUENCE [LARGE SCALE GENOMIC DNA]</scope>
</reference>
<evidence type="ECO:0000259" key="1">
    <source>
        <dbReference type="Pfam" id="PF01909"/>
    </source>
</evidence>
<dbReference type="InterPro" id="IPR002934">
    <property type="entry name" value="Polymerase_NTP_transf_dom"/>
</dbReference>
<evidence type="ECO:0000313" key="3">
    <source>
        <dbReference type="Proteomes" id="UP000177371"/>
    </source>
</evidence>
<dbReference type="Gene3D" id="3.30.460.10">
    <property type="entry name" value="Beta Polymerase, domain 2"/>
    <property type="match status" value="1"/>
</dbReference>
<evidence type="ECO:0000313" key="2">
    <source>
        <dbReference type="EMBL" id="OGC51811.1"/>
    </source>
</evidence>
<dbReference type="SUPFAM" id="SSF81301">
    <property type="entry name" value="Nucleotidyltransferase"/>
    <property type="match status" value="1"/>
</dbReference>